<dbReference type="GO" id="GO:0005886">
    <property type="term" value="C:plasma membrane"/>
    <property type="evidence" value="ECO:0007669"/>
    <property type="project" value="UniProtKB-SubCell"/>
</dbReference>
<dbReference type="InterPro" id="IPR050901">
    <property type="entry name" value="BP-dep_ABC_trans_perm"/>
</dbReference>
<evidence type="ECO:0000256" key="7">
    <source>
        <dbReference type="RuleBase" id="RU363032"/>
    </source>
</evidence>
<dbReference type="CDD" id="cd06261">
    <property type="entry name" value="TM_PBP2"/>
    <property type="match status" value="1"/>
</dbReference>
<dbReference type="PANTHER" id="PTHR32243:SF18">
    <property type="entry name" value="INNER MEMBRANE ABC TRANSPORTER PERMEASE PROTEIN YCJP"/>
    <property type="match status" value="1"/>
</dbReference>
<dbReference type="InterPro" id="IPR035906">
    <property type="entry name" value="MetI-like_sf"/>
</dbReference>
<feature type="transmembrane region" description="Helical" evidence="7">
    <location>
        <begin position="74"/>
        <end position="99"/>
    </location>
</feature>
<comment type="subcellular location">
    <subcellularLocation>
        <location evidence="1 7">Cell membrane</location>
        <topology evidence="1 7">Multi-pass membrane protein</topology>
    </subcellularLocation>
</comment>
<keyword evidence="2 7" id="KW-0813">Transport</keyword>
<organism evidence="9">
    <name type="scientific">uncultured Thermomicrobiales bacterium</name>
    <dbReference type="NCBI Taxonomy" id="1645740"/>
    <lineage>
        <taxon>Bacteria</taxon>
        <taxon>Pseudomonadati</taxon>
        <taxon>Thermomicrobiota</taxon>
        <taxon>Thermomicrobia</taxon>
        <taxon>Thermomicrobiales</taxon>
        <taxon>environmental samples</taxon>
    </lineage>
</organism>
<feature type="transmembrane region" description="Helical" evidence="7">
    <location>
        <begin position="146"/>
        <end position="166"/>
    </location>
</feature>
<feature type="transmembrane region" description="Helical" evidence="7">
    <location>
        <begin position="12"/>
        <end position="33"/>
    </location>
</feature>
<accession>A0A6J4VM45</accession>
<comment type="similarity">
    <text evidence="7">Belongs to the binding-protein-dependent transport system permease family.</text>
</comment>
<keyword evidence="4 7" id="KW-0812">Transmembrane</keyword>
<feature type="transmembrane region" description="Helical" evidence="7">
    <location>
        <begin position="111"/>
        <end position="134"/>
    </location>
</feature>
<dbReference type="InterPro" id="IPR000515">
    <property type="entry name" value="MetI-like"/>
</dbReference>
<keyword evidence="6 7" id="KW-0472">Membrane</keyword>
<feature type="domain" description="ABC transmembrane type-1" evidence="8">
    <location>
        <begin position="75"/>
        <end position="265"/>
    </location>
</feature>
<name>A0A6J4VM45_9BACT</name>
<evidence type="ECO:0000259" key="8">
    <source>
        <dbReference type="PROSITE" id="PS50928"/>
    </source>
</evidence>
<proteinExistence type="inferred from homology"/>
<feature type="transmembrane region" description="Helical" evidence="7">
    <location>
        <begin position="244"/>
        <end position="265"/>
    </location>
</feature>
<dbReference type="PROSITE" id="PS50928">
    <property type="entry name" value="ABC_TM1"/>
    <property type="match status" value="1"/>
</dbReference>
<dbReference type="SUPFAM" id="SSF161098">
    <property type="entry name" value="MetI-like"/>
    <property type="match status" value="1"/>
</dbReference>
<evidence type="ECO:0000313" key="9">
    <source>
        <dbReference type="EMBL" id="CAA9583235.1"/>
    </source>
</evidence>
<evidence type="ECO:0000256" key="5">
    <source>
        <dbReference type="ARBA" id="ARBA00022989"/>
    </source>
</evidence>
<protein>
    <submittedName>
        <fullName evidence="9">Maltose/maltodextrin ABC transporter, permease protein MalG</fullName>
    </submittedName>
</protein>
<evidence type="ECO:0000256" key="1">
    <source>
        <dbReference type="ARBA" id="ARBA00004651"/>
    </source>
</evidence>
<dbReference type="Pfam" id="PF00528">
    <property type="entry name" value="BPD_transp_1"/>
    <property type="match status" value="1"/>
</dbReference>
<evidence type="ECO:0000256" key="2">
    <source>
        <dbReference type="ARBA" id="ARBA00022448"/>
    </source>
</evidence>
<sequence>MTTSVRNQFGSVILRGLLWVWIALTLVPLVWMFTTSVKPEGMAQTIPPTWIFPPTLDHYRGVLEGESVSAFAPLLLHSAVVALGSTALALVLGLMAAYALARVRFAGKQKLAMWILSTLMFPPVVSVVPVFIMAGRLDIIDRYPTLIVPYAAFNLPIVIWTLRSSIRQVPEEIEDAALIDGASRFEIIWRIILPLSAPGIATAGILSMLLAWNEFLFALTLTRSEVKTAPIGINEFTGMFGTQWGSLTAAATTIVLPVVLMALLLRRHLIEGLTLGAVK</sequence>
<feature type="transmembrane region" description="Helical" evidence="7">
    <location>
        <begin position="187"/>
        <end position="212"/>
    </location>
</feature>
<dbReference type="AlphaFoldDB" id="A0A6J4VM45"/>
<dbReference type="PANTHER" id="PTHR32243">
    <property type="entry name" value="MALTOSE TRANSPORT SYSTEM PERMEASE-RELATED"/>
    <property type="match status" value="1"/>
</dbReference>
<dbReference type="EMBL" id="CADCWF010000361">
    <property type="protein sequence ID" value="CAA9583235.1"/>
    <property type="molecule type" value="Genomic_DNA"/>
</dbReference>
<gene>
    <name evidence="9" type="ORF">AVDCRST_MAG59-5091</name>
</gene>
<evidence type="ECO:0000256" key="3">
    <source>
        <dbReference type="ARBA" id="ARBA00022475"/>
    </source>
</evidence>
<evidence type="ECO:0000256" key="6">
    <source>
        <dbReference type="ARBA" id="ARBA00023136"/>
    </source>
</evidence>
<reference evidence="9" key="1">
    <citation type="submission" date="2020-02" db="EMBL/GenBank/DDBJ databases">
        <authorList>
            <person name="Meier V. D."/>
        </authorList>
    </citation>
    <scope>NUCLEOTIDE SEQUENCE</scope>
    <source>
        <strain evidence="9">AVDCRST_MAG59</strain>
    </source>
</reference>
<keyword evidence="3" id="KW-1003">Cell membrane</keyword>
<keyword evidence="5 7" id="KW-1133">Transmembrane helix</keyword>
<dbReference type="GO" id="GO:0055085">
    <property type="term" value="P:transmembrane transport"/>
    <property type="evidence" value="ECO:0007669"/>
    <property type="project" value="InterPro"/>
</dbReference>
<dbReference type="Gene3D" id="1.10.3720.10">
    <property type="entry name" value="MetI-like"/>
    <property type="match status" value="1"/>
</dbReference>
<evidence type="ECO:0000256" key="4">
    <source>
        <dbReference type="ARBA" id="ARBA00022692"/>
    </source>
</evidence>